<protein>
    <recommendedName>
        <fullName evidence="4">DUF2570 domain-containing protein</fullName>
    </recommendedName>
</protein>
<accession>A0ABW5EJA3</accession>
<organism evidence="2 3">
    <name type="scientific">Delftia deserti</name>
    <dbReference type="NCBI Taxonomy" id="1651218"/>
    <lineage>
        <taxon>Bacteria</taxon>
        <taxon>Pseudomonadati</taxon>
        <taxon>Pseudomonadota</taxon>
        <taxon>Betaproteobacteria</taxon>
        <taxon>Burkholderiales</taxon>
        <taxon>Comamonadaceae</taxon>
        <taxon>Delftia</taxon>
    </lineage>
</organism>
<evidence type="ECO:0008006" key="4">
    <source>
        <dbReference type="Google" id="ProtNLM"/>
    </source>
</evidence>
<keyword evidence="3" id="KW-1185">Reference proteome</keyword>
<name>A0ABW5EJA3_9BURK</name>
<dbReference type="Proteomes" id="UP001597287">
    <property type="component" value="Unassembled WGS sequence"/>
</dbReference>
<comment type="caution">
    <text evidence="2">The sequence shown here is derived from an EMBL/GenBank/DDBJ whole genome shotgun (WGS) entry which is preliminary data.</text>
</comment>
<sequence>MNRPALALSIVLVGLLLTAAAGVVGYRRGHAAGLAAEVARQDAAAVQELTGLITSQRDLITQANTASAGLRETMAARVVQDQRFSKEFRNALKLSAAARAGCRFDDDSVRQLGAARDRAAAATFGSGSGSSNAAMPGASNFLQR</sequence>
<reference evidence="3" key="1">
    <citation type="journal article" date="2019" name="Int. J. Syst. Evol. Microbiol.">
        <title>The Global Catalogue of Microorganisms (GCM) 10K type strain sequencing project: providing services to taxonomists for standard genome sequencing and annotation.</title>
        <authorList>
            <consortium name="The Broad Institute Genomics Platform"/>
            <consortium name="The Broad Institute Genome Sequencing Center for Infectious Disease"/>
            <person name="Wu L."/>
            <person name="Ma J."/>
        </authorList>
    </citation>
    <scope>NUCLEOTIDE SEQUENCE [LARGE SCALE GENOMIC DNA]</scope>
    <source>
        <strain evidence="3">CCUG 62793</strain>
    </source>
</reference>
<evidence type="ECO:0000256" key="1">
    <source>
        <dbReference type="SAM" id="MobiDB-lite"/>
    </source>
</evidence>
<evidence type="ECO:0000313" key="3">
    <source>
        <dbReference type="Proteomes" id="UP001597287"/>
    </source>
</evidence>
<feature type="region of interest" description="Disordered" evidence="1">
    <location>
        <begin position="123"/>
        <end position="144"/>
    </location>
</feature>
<evidence type="ECO:0000313" key="2">
    <source>
        <dbReference type="EMBL" id="MFD2317988.1"/>
    </source>
</evidence>
<gene>
    <name evidence="2" type="ORF">ACFSPV_04685</name>
</gene>
<dbReference type="RefSeq" id="WP_380104702.1">
    <property type="nucleotide sequence ID" value="NZ_JBHSIH010000001.1"/>
</dbReference>
<proteinExistence type="predicted"/>
<dbReference type="EMBL" id="JBHUIG010000003">
    <property type="protein sequence ID" value="MFD2317988.1"/>
    <property type="molecule type" value="Genomic_DNA"/>
</dbReference>